<dbReference type="Proteomes" id="UP000540412">
    <property type="component" value="Unassembled WGS sequence"/>
</dbReference>
<dbReference type="AlphaFoldDB" id="A0A7W9PCL4"/>
<protein>
    <submittedName>
        <fullName evidence="3">Uncharacterized protein</fullName>
    </submittedName>
</protein>
<sequence length="114" mass="12165">MKRLLATTATLASIAACAGIALAPAASAVPPKNWHPCSDDFRDATDPQAWDGGRHQPIVSPWGNTGVFCAWDWIDGVGRVGWIDAFQADPSGRPHAMIQVPMSGDTTLWITNPL</sequence>
<feature type="chain" id="PRO_5030624719" evidence="2">
    <location>
        <begin position="29"/>
        <end position="114"/>
    </location>
</feature>
<dbReference type="PROSITE" id="PS51257">
    <property type="entry name" value="PROKAR_LIPOPROTEIN"/>
    <property type="match status" value="1"/>
</dbReference>
<accession>A0A7W9PCL4</accession>
<comment type="caution">
    <text evidence="3">The sequence shown here is derived from an EMBL/GenBank/DDBJ whole genome shotgun (WGS) entry which is preliminary data.</text>
</comment>
<name>A0A7W9PCL4_9NOCA</name>
<dbReference type="EMBL" id="JACHIT010000001">
    <property type="protein sequence ID" value="MBB5913644.1"/>
    <property type="molecule type" value="Genomic_DNA"/>
</dbReference>
<organism evidence="3 4">
    <name type="scientific">Nocardia transvalensis</name>
    <dbReference type="NCBI Taxonomy" id="37333"/>
    <lineage>
        <taxon>Bacteria</taxon>
        <taxon>Bacillati</taxon>
        <taxon>Actinomycetota</taxon>
        <taxon>Actinomycetes</taxon>
        <taxon>Mycobacteriales</taxon>
        <taxon>Nocardiaceae</taxon>
        <taxon>Nocardia</taxon>
    </lineage>
</organism>
<dbReference type="RefSeq" id="WP_040744404.1">
    <property type="nucleotide sequence ID" value="NZ_JACHIT010000001.1"/>
</dbReference>
<evidence type="ECO:0000256" key="2">
    <source>
        <dbReference type="SAM" id="SignalP"/>
    </source>
</evidence>
<keyword evidence="2" id="KW-0732">Signal</keyword>
<reference evidence="3 4" key="1">
    <citation type="submission" date="2020-08" db="EMBL/GenBank/DDBJ databases">
        <title>Sequencing the genomes of 1000 actinobacteria strains.</title>
        <authorList>
            <person name="Klenk H.-P."/>
        </authorList>
    </citation>
    <scope>NUCLEOTIDE SEQUENCE [LARGE SCALE GENOMIC DNA]</scope>
    <source>
        <strain evidence="3 4">DSM 43582</strain>
    </source>
</reference>
<evidence type="ECO:0000313" key="3">
    <source>
        <dbReference type="EMBL" id="MBB5913644.1"/>
    </source>
</evidence>
<evidence type="ECO:0000313" key="4">
    <source>
        <dbReference type="Proteomes" id="UP000540412"/>
    </source>
</evidence>
<feature type="signal peptide" evidence="2">
    <location>
        <begin position="1"/>
        <end position="28"/>
    </location>
</feature>
<gene>
    <name evidence="3" type="ORF">BJY24_002511</name>
</gene>
<proteinExistence type="predicted"/>
<feature type="region of interest" description="Disordered" evidence="1">
    <location>
        <begin position="29"/>
        <end position="54"/>
    </location>
</feature>
<evidence type="ECO:0000256" key="1">
    <source>
        <dbReference type="SAM" id="MobiDB-lite"/>
    </source>
</evidence>
<keyword evidence="4" id="KW-1185">Reference proteome</keyword>